<feature type="domain" description="Lacto-N-biose phosphorylase C-terminal" evidence="1">
    <location>
        <begin position="18"/>
        <end position="47"/>
    </location>
</feature>
<organism evidence="2 3">
    <name type="scientific">Paenibacillus etheri</name>
    <dbReference type="NCBI Taxonomy" id="1306852"/>
    <lineage>
        <taxon>Bacteria</taxon>
        <taxon>Bacillati</taxon>
        <taxon>Bacillota</taxon>
        <taxon>Bacilli</taxon>
        <taxon>Bacillales</taxon>
        <taxon>Paenibacillaceae</taxon>
        <taxon>Paenibacillus</taxon>
    </lineage>
</organism>
<evidence type="ECO:0000313" key="2">
    <source>
        <dbReference type="EMBL" id="KTD83176.1"/>
    </source>
</evidence>
<gene>
    <name evidence="2" type="ORF">UQ64_03340</name>
</gene>
<comment type="caution">
    <text evidence="2">The sequence shown here is derived from an EMBL/GenBank/DDBJ whole genome shotgun (WGS) entry which is preliminary data.</text>
</comment>
<keyword evidence="3" id="KW-1185">Reference proteome</keyword>
<evidence type="ECO:0000313" key="3">
    <source>
        <dbReference type="Proteomes" id="UP000054709"/>
    </source>
</evidence>
<dbReference type="Proteomes" id="UP000054709">
    <property type="component" value="Unassembled WGS sequence"/>
</dbReference>
<name>A0A0W1APH8_9BACL</name>
<evidence type="ECO:0000259" key="1">
    <source>
        <dbReference type="Pfam" id="PF17386"/>
    </source>
</evidence>
<accession>A0A0W1APH8</accession>
<protein>
    <recommendedName>
        <fullName evidence="1">Lacto-N-biose phosphorylase C-terminal domain-containing protein</fullName>
    </recommendedName>
</protein>
<dbReference type="EMBL" id="LCZJ02000098">
    <property type="protein sequence ID" value="KTD83176.1"/>
    <property type="molecule type" value="Genomic_DNA"/>
</dbReference>
<sequence>MLLNLIRFAGNEFRETKYITDNLYTECAYYPASKILVVINNSDQLQKNYDSYGIWTANPGIRSF</sequence>
<proteinExistence type="predicted"/>
<dbReference type="AlphaFoldDB" id="A0A0W1APH8"/>
<dbReference type="Pfam" id="PF17386">
    <property type="entry name" value="LBP_C"/>
    <property type="match status" value="1"/>
</dbReference>
<dbReference type="InterPro" id="IPR035356">
    <property type="entry name" value="LBP_C"/>
</dbReference>
<reference evidence="2 3" key="1">
    <citation type="journal article" date="2015" name="Int. Biodeterior. Biodegradation">
        <title>Physiological and genetic screening methods for the isolation of methyl tert-butyl ether-degrading bacteria for bioremediation purposes.</title>
        <authorList>
            <person name="Guisado I.M."/>
            <person name="Purswani J."/>
            <person name="Gonzalez Lopez J."/>
            <person name="Pozo C."/>
        </authorList>
    </citation>
    <scope>NUCLEOTIDE SEQUENCE [LARGE SCALE GENOMIC DNA]</scope>
    <source>
        <strain evidence="2 3">SH7</strain>
    </source>
</reference>